<evidence type="ECO:0000313" key="2">
    <source>
        <dbReference type="EMBL" id="BAP57610.1"/>
    </source>
</evidence>
<keyword evidence="1" id="KW-1133">Transmembrane helix</keyword>
<dbReference type="EMBL" id="AP014633">
    <property type="protein sequence ID" value="BAP57610.1"/>
    <property type="molecule type" value="Genomic_DNA"/>
</dbReference>
<dbReference type="AlphaFoldDB" id="A0A090APV9"/>
<accession>A0A090APV9</accession>
<keyword evidence="1" id="KW-0472">Membrane</keyword>
<feature type="transmembrane region" description="Helical" evidence="1">
    <location>
        <begin position="6"/>
        <end position="29"/>
    </location>
</feature>
<dbReference type="KEGG" id="tig:THII_3313"/>
<reference evidence="2 3" key="1">
    <citation type="journal article" date="2014" name="ISME J.">
        <title>Ecophysiology of Thioploca ingrica as revealed by the complete genome sequence supplemented with proteomic evidence.</title>
        <authorList>
            <person name="Kojima H."/>
            <person name="Ogura Y."/>
            <person name="Yamamoto N."/>
            <person name="Togashi T."/>
            <person name="Mori H."/>
            <person name="Watanabe T."/>
            <person name="Nemoto F."/>
            <person name="Kurokawa K."/>
            <person name="Hayashi T."/>
            <person name="Fukui M."/>
        </authorList>
    </citation>
    <scope>NUCLEOTIDE SEQUENCE [LARGE SCALE GENOMIC DNA]</scope>
</reference>
<sequence>MTDFEWAQWLLFMLFSAVLPVKSVIRYLLMGIGENRKPDTLPCLDEEAFHERHYSQLYRPGDRKYNKIVKLANKAKSIN</sequence>
<protein>
    <submittedName>
        <fullName evidence="2">Uncharacterized protein</fullName>
    </submittedName>
</protein>
<evidence type="ECO:0000313" key="3">
    <source>
        <dbReference type="Proteomes" id="UP000031623"/>
    </source>
</evidence>
<gene>
    <name evidence="2" type="ORF">THII_3313</name>
</gene>
<organism evidence="2 3">
    <name type="scientific">Thioploca ingrica</name>
    <dbReference type="NCBI Taxonomy" id="40754"/>
    <lineage>
        <taxon>Bacteria</taxon>
        <taxon>Pseudomonadati</taxon>
        <taxon>Pseudomonadota</taxon>
        <taxon>Gammaproteobacteria</taxon>
        <taxon>Thiotrichales</taxon>
        <taxon>Thiotrichaceae</taxon>
        <taxon>Thioploca</taxon>
    </lineage>
</organism>
<keyword evidence="3" id="KW-1185">Reference proteome</keyword>
<dbReference type="Proteomes" id="UP000031623">
    <property type="component" value="Chromosome"/>
</dbReference>
<keyword evidence="1" id="KW-0812">Transmembrane</keyword>
<name>A0A090APV9_9GAMM</name>
<evidence type="ECO:0000256" key="1">
    <source>
        <dbReference type="SAM" id="Phobius"/>
    </source>
</evidence>
<dbReference type="HOGENOM" id="CLU_2604952_0_0_6"/>
<proteinExistence type="predicted"/>